<organism evidence="3 4">
    <name type="scientific">Pseudodesulfovibrio alkaliphilus</name>
    <dbReference type="NCBI Taxonomy" id="2661613"/>
    <lineage>
        <taxon>Bacteria</taxon>
        <taxon>Pseudomonadati</taxon>
        <taxon>Thermodesulfobacteriota</taxon>
        <taxon>Desulfovibrionia</taxon>
        <taxon>Desulfovibrionales</taxon>
        <taxon>Desulfovibrionaceae</taxon>
    </lineage>
</organism>
<comment type="caution">
    <text evidence="3">The sequence shown here is derived from an EMBL/GenBank/DDBJ whole genome shotgun (WGS) entry which is preliminary data.</text>
</comment>
<dbReference type="RefSeq" id="WP_155932685.1">
    <property type="nucleotide sequence ID" value="NZ_WODC01000002.1"/>
</dbReference>
<dbReference type="GO" id="GO:0035438">
    <property type="term" value="F:cyclic-di-GMP binding"/>
    <property type="evidence" value="ECO:0007669"/>
    <property type="project" value="InterPro"/>
</dbReference>
<feature type="compositionally biased region" description="Polar residues" evidence="1">
    <location>
        <begin position="43"/>
        <end position="55"/>
    </location>
</feature>
<keyword evidence="4" id="KW-1185">Reference proteome</keyword>
<gene>
    <name evidence="3" type="ORF">GKC30_05005</name>
</gene>
<proteinExistence type="predicted"/>
<dbReference type="SUPFAM" id="SSF141371">
    <property type="entry name" value="PilZ domain-like"/>
    <property type="match status" value="1"/>
</dbReference>
<evidence type="ECO:0000256" key="1">
    <source>
        <dbReference type="SAM" id="MobiDB-lite"/>
    </source>
</evidence>
<sequence length="209" mass="23032">MGFLDFFTSLFSRRAKPKAKGGKKNASKAKATARPAPRTTRSQSASDESIDLQVTKTKEKKRKKAAKVSAAPIDEKALGFSISLKTEDAQSKKREALRIRVDNLYVHVSRLNKRYPVTDISATGLGFAFEKPRIKAGVDLVVAIILDGKVMAKDVQCKVRRHDRGSVGCAFVDLDRAQDDAVHAIVLRGQKEQAARKAAQRDRDFKPPA</sequence>
<dbReference type="Pfam" id="PF07238">
    <property type="entry name" value="PilZ"/>
    <property type="match status" value="1"/>
</dbReference>
<evidence type="ECO:0000313" key="3">
    <source>
        <dbReference type="EMBL" id="MUM76989.1"/>
    </source>
</evidence>
<evidence type="ECO:0000259" key="2">
    <source>
        <dbReference type="Pfam" id="PF07238"/>
    </source>
</evidence>
<feature type="region of interest" description="Disordered" evidence="1">
    <location>
        <begin position="14"/>
        <end position="68"/>
    </location>
</feature>
<dbReference type="Gene3D" id="2.40.10.220">
    <property type="entry name" value="predicted glycosyltransferase like domains"/>
    <property type="match status" value="1"/>
</dbReference>
<accession>A0A7K1KLN6</accession>
<dbReference type="AlphaFoldDB" id="A0A7K1KLN6"/>
<name>A0A7K1KLN6_9BACT</name>
<evidence type="ECO:0000313" key="4">
    <source>
        <dbReference type="Proteomes" id="UP000461162"/>
    </source>
</evidence>
<feature type="compositionally biased region" description="Basic residues" evidence="1">
    <location>
        <begin position="14"/>
        <end position="27"/>
    </location>
</feature>
<reference evidence="3 4" key="1">
    <citation type="submission" date="2019-11" db="EMBL/GenBank/DDBJ databases">
        <title>Pseudodesulfovibrio alkaliphilus, sp. nov., an alkaliphilic sulfate-reducing bacteria from mud volcano of Taman peninsula, Russia.</title>
        <authorList>
            <person name="Frolova A."/>
            <person name="Merkel A.Y."/>
            <person name="Slobodkin A.I."/>
        </authorList>
    </citation>
    <scope>NUCLEOTIDE SEQUENCE [LARGE SCALE GENOMIC DNA]</scope>
    <source>
        <strain evidence="3 4">F-1</strain>
    </source>
</reference>
<dbReference type="EMBL" id="WODC01000002">
    <property type="protein sequence ID" value="MUM76989.1"/>
    <property type="molecule type" value="Genomic_DNA"/>
</dbReference>
<dbReference type="InterPro" id="IPR009875">
    <property type="entry name" value="PilZ_domain"/>
</dbReference>
<protein>
    <recommendedName>
        <fullName evidence="2">PilZ domain-containing protein</fullName>
    </recommendedName>
</protein>
<feature type="domain" description="PilZ" evidence="2">
    <location>
        <begin position="114"/>
        <end position="186"/>
    </location>
</feature>
<dbReference type="Proteomes" id="UP000461162">
    <property type="component" value="Unassembled WGS sequence"/>
</dbReference>
<feature type="compositionally biased region" description="Low complexity" evidence="1">
    <location>
        <begin position="28"/>
        <end position="42"/>
    </location>
</feature>